<dbReference type="EMBL" id="JADEYS010000006">
    <property type="protein sequence ID" value="MBE9397108.1"/>
    <property type="molecule type" value="Genomic_DNA"/>
</dbReference>
<keyword evidence="2" id="KW-1185">Reference proteome</keyword>
<protein>
    <submittedName>
        <fullName evidence="1">Uncharacterized protein</fullName>
    </submittedName>
</protein>
<evidence type="ECO:0000313" key="1">
    <source>
        <dbReference type="EMBL" id="MBE9397108.1"/>
    </source>
</evidence>
<reference evidence="1" key="1">
    <citation type="submission" date="2020-10" db="EMBL/GenBank/DDBJ databases">
        <title>Bacterium isolated from coastal waters sediment.</title>
        <authorList>
            <person name="Chen R.-J."/>
            <person name="Lu D.-C."/>
            <person name="Zhu K.-L."/>
            <person name="Du Z.-J."/>
        </authorList>
    </citation>
    <scope>NUCLEOTIDE SEQUENCE</scope>
    <source>
        <strain evidence="1">N1Y112</strain>
    </source>
</reference>
<dbReference type="AlphaFoldDB" id="A0A8J7FJ56"/>
<proteinExistence type="predicted"/>
<comment type="caution">
    <text evidence="1">The sequence shown here is derived from an EMBL/GenBank/DDBJ whole genome shotgun (WGS) entry which is preliminary data.</text>
</comment>
<sequence>MVIDYEKERMEALRSLGIDPDSKPRNEAKRLPVRHQSQLNKAIAEVYTDLGLPLPTE</sequence>
<name>A0A8J7FJ56_9GAMM</name>
<gene>
    <name evidence="1" type="ORF">IOQ59_07515</name>
</gene>
<organism evidence="1 2">
    <name type="scientific">Pontibacterium sinense</name>
    <dbReference type="NCBI Taxonomy" id="2781979"/>
    <lineage>
        <taxon>Bacteria</taxon>
        <taxon>Pseudomonadati</taxon>
        <taxon>Pseudomonadota</taxon>
        <taxon>Gammaproteobacteria</taxon>
        <taxon>Oceanospirillales</taxon>
        <taxon>Oceanospirillaceae</taxon>
        <taxon>Pontibacterium</taxon>
    </lineage>
</organism>
<evidence type="ECO:0000313" key="2">
    <source>
        <dbReference type="Proteomes" id="UP000640333"/>
    </source>
</evidence>
<dbReference type="Proteomes" id="UP000640333">
    <property type="component" value="Unassembled WGS sequence"/>
</dbReference>
<accession>A0A8J7FJ56</accession>
<dbReference type="RefSeq" id="WP_193952660.1">
    <property type="nucleotide sequence ID" value="NZ_JADEYS010000006.1"/>
</dbReference>